<dbReference type="Proteomes" id="UP000283387">
    <property type="component" value="Unassembled WGS sequence"/>
</dbReference>
<evidence type="ECO:0000256" key="4">
    <source>
        <dbReference type="ARBA" id="ARBA00022475"/>
    </source>
</evidence>
<evidence type="ECO:0000256" key="9">
    <source>
        <dbReference type="ARBA" id="ARBA00022946"/>
    </source>
</evidence>
<evidence type="ECO:0000256" key="23">
    <source>
        <dbReference type="ARBA" id="ARBA00048180"/>
    </source>
</evidence>
<keyword evidence="10" id="KW-0443">Lipid metabolism</keyword>
<keyword evidence="7" id="KW-0378">Hydrolase</keyword>
<comment type="catalytic activity">
    <reaction evidence="22">
        <text>dodecanoyl-CoA + H2O = dodecanoate + CoA + H(+)</text>
        <dbReference type="Rhea" id="RHEA:30135"/>
        <dbReference type="ChEBI" id="CHEBI:15377"/>
        <dbReference type="ChEBI" id="CHEBI:15378"/>
        <dbReference type="ChEBI" id="CHEBI:18262"/>
        <dbReference type="ChEBI" id="CHEBI:57287"/>
        <dbReference type="ChEBI" id="CHEBI:57375"/>
    </reaction>
    <physiologicalReaction direction="left-to-right" evidence="22">
        <dbReference type="Rhea" id="RHEA:30136"/>
    </physiologicalReaction>
</comment>
<comment type="catalytic activity">
    <reaction evidence="13">
        <text>(5Z,8Z,11Z,14Z)-eicosatetraenoyl-CoA + H2O = (5Z,8Z,11Z,14Z)-eicosatetraenoate + CoA + H(+)</text>
        <dbReference type="Rhea" id="RHEA:40151"/>
        <dbReference type="ChEBI" id="CHEBI:15377"/>
        <dbReference type="ChEBI" id="CHEBI:15378"/>
        <dbReference type="ChEBI" id="CHEBI:32395"/>
        <dbReference type="ChEBI" id="CHEBI:57287"/>
        <dbReference type="ChEBI" id="CHEBI:57368"/>
    </reaction>
    <physiologicalReaction direction="left-to-right" evidence="13">
        <dbReference type="Rhea" id="RHEA:40152"/>
    </physiologicalReaction>
</comment>
<evidence type="ECO:0000256" key="20">
    <source>
        <dbReference type="ARBA" id="ARBA00047734"/>
    </source>
</evidence>
<gene>
    <name evidence="25" type="ORF">BC643_3059</name>
</gene>
<dbReference type="InterPro" id="IPR006683">
    <property type="entry name" value="Thioestr_dom"/>
</dbReference>
<dbReference type="InterPro" id="IPR029069">
    <property type="entry name" value="HotDog_dom_sf"/>
</dbReference>
<evidence type="ECO:0000256" key="13">
    <source>
        <dbReference type="ARBA" id="ARBA00035852"/>
    </source>
</evidence>
<sequence>MKKKAIQDYYEDSLSHCYGCGTNNPHGHQIKSYLEGDETIARYKPDEKYSAGTPDHVYGGMVASLLDCHGTASAAAFACQAENTSMEESQKPVRFVTASLKVDFKNPTPMGVELEMKGQLRSISGRKVWVDMSLTANGVVCATAEILAIRLKE</sequence>
<evidence type="ECO:0000256" key="17">
    <source>
        <dbReference type="ARBA" id="ARBA00040123"/>
    </source>
</evidence>
<keyword evidence="9" id="KW-0809">Transit peptide</keyword>
<comment type="catalytic activity">
    <reaction evidence="20">
        <text>hexadecanoyl-CoA + H2O = hexadecanoate + CoA + H(+)</text>
        <dbReference type="Rhea" id="RHEA:16645"/>
        <dbReference type="ChEBI" id="CHEBI:7896"/>
        <dbReference type="ChEBI" id="CHEBI:15377"/>
        <dbReference type="ChEBI" id="CHEBI:15378"/>
        <dbReference type="ChEBI" id="CHEBI:57287"/>
        <dbReference type="ChEBI" id="CHEBI:57379"/>
        <dbReference type="EC" id="3.1.2.2"/>
    </reaction>
    <physiologicalReaction direction="left-to-right" evidence="20">
        <dbReference type="Rhea" id="RHEA:16646"/>
    </physiologicalReaction>
</comment>
<dbReference type="EMBL" id="RAPN01000001">
    <property type="protein sequence ID" value="RKD92682.1"/>
    <property type="molecule type" value="Genomic_DNA"/>
</dbReference>
<dbReference type="SUPFAM" id="SSF54637">
    <property type="entry name" value="Thioesterase/thiol ester dehydrase-isomerase"/>
    <property type="match status" value="1"/>
</dbReference>
<evidence type="ECO:0000256" key="6">
    <source>
        <dbReference type="ARBA" id="ARBA00022703"/>
    </source>
</evidence>
<comment type="subcellular location">
    <subcellularLocation>
        <location evidence="3">Cell projection</location>
        <location evidence="3">Ruffle membrane</location>
    </subcellularLocation>
    <subcellularLocation>
        <location evidence="2">Cytoplasm</location>
    </subcellularLocation>
    <subcellularLocation>
        <location evidence="1">Membrane</location>
        <topology evidence="1">Peripheral membrane protein</topology>
    </subcellularLocation>
</comment>
<evidence type="ECO:0000256" key="16">
    <source>
        <dbReference type="ARBA" id="ARBA00038848"/>
    </source>
</evidence>
<evidence type="ECO:0000256" key="14">
    <source>
        <dbReference type="ARBA" id="ARBA00037002"/>
    </source>
</evidence>
<evidence type="ECO:0000256" key="2">
    <source>
        <dbReference type="ARBA" id="ARBA00004496"/>
    </source>
</evidence>
<dbReference type="Pfam" id="PF03061">
    <property type="entry name" value="4HBT"/>
    <property type="match status" value="1"/>
</dbReference>
<dbReference type="PANTHER" id="PTHR12418">
    <property type="entry name" value="ACYL-COENZYME A THIOESTERASE THEM4"/>
    <property type="match status" value="1"/>
</dbReference>
<keyword evidence="5" id="KW-0963">Cytoplasm</keyword>
<evidence type="ECO:0000313" key="25">
    <source>
        <dbReference type="EMBL" id="RKD92682.1"/>
    </source>
</evidence>
<evidence type="ECO:0000256" key="12">
    <source>
        <dbReference type="ARBA" id="ARBA00023273"/>
    </source>
</evidence>
<comment type="caution">
    <text evidence="25">The sequence shown here is derived from an EMBL/GenBank/DDBJ whole genome shotgun (WGS) entry which is preliminary data.</text>
</comment>
<evidence type="ECO:0000256" key="8">
    <source>
        <dbReference type="ARBA" id="ARBA00022832"/>
    </source>
</evidence>
<dbReference type="GO" id="GO:0016790">
    <property type="term" value="F:thiolester hydrolase activity"/>
    <property type="evidence" value="ECO:0007669"/>
    <property type="project" value="UniProtKB-ARBA"/>
</dbReference>
<accession>A0A419WB93</accession>
<comment type="similarity">
    <text evidence="15">Belongs to the THEM4/THEM5 thioesterase family.</text>
</comment>
<evidence type="ECO:0000259" key="24">
    <source>
        <dbReference type="Pfam" id="PF03061"/>
    </source>
</evidence>
<keyword evidence="4" id="KW-1003">Cell membrane</keyword>
<dbReference type="GO" id="GO:0005737">
    <property type="term" value="C:cytoplasm"/>
    <property type="evidence" value="ECO:0007669"/>
    <property type="project" value="UniProtKB-SubCell"/>
</dbReference>
<evidence type="ECO:0000256" key="22">
    <source>
        <dbReference type="ARBA" id="ARBA00048074"/>
    </source>
</evidence>
<keyword evidence="11" id="KW-0472">Membrane</keyword>
<keyword evidence="26" id="KW-1185">Reference proteome</keyword>
<dbReference type="GO" id="GO:0006631">
    <property type="term" value="P:fatty acid metabolic process"/>
    <property type="evidence" value="ECO:0007669"/>
    <property type="project" value="UniProtKB-KW"/>
</dbReference>
<dbReference type="OrthoDB" id="9792301at2"/>
<evidence type="ECO:0000256" key="5">
    <source>
        <dbReference type="ARBA" id="ARBA00022490"/>
    </source>
</evidence>
<evidence type="ECO:0000256" key="18">
    <source>
        <dbReference type="ARBA" id="ARBA00043210"/>
    </source>
</evidence>
<protein>
    <recommendedName>
        <fullName evidence="17">Acyl-coenzyme A thioesterase THEM4</fullName>
        <ecNumber evidence="16">3.1.2.2</ecNumber>
    </recommendedName>
    <alternativeName>
        <fullName evidence="18">Thioesterase superfamily member 4</fullName>
    </alternativeName>
</protein>
<dbReference type="Gene3D" id="3.10.129.10">
    <property type="entry name" value="Hotdog Thioesterase"/>
    <property type="match status" value="1"/>
</dbReference>
<dbReference type="PANTHER" id="PTHR12418:SF19">
    <property type="entry name" value="ACYL-COENZYME A THIOESTERASE THEM4"/>
    <property type="match status" value="1"/>
</dbReference>
<evidence type="ECO:0000256" key="21">
    <source>
        <dbReference type="ARBA" id="ARBA00047969"/>
    </source>
</evidence>
<dbReference type="GO" id="GO:0016020">
    <property type="term" value="C:membrane"/>
    <property type="evidence" value="ECO:0007669"/>
    <property type="project" value="UniProtKB-SubCell"/>
</dbReference>
<comment type="catalytic activity">
    <reaction evidence="14">
        <text>(9Z)-octadecenoyl-CoA + H2O = (9Z)-octadecenoate + CoA + H(+)</text>
        <dbReference type="Rhea" id="RHEA:40139"/>
        <dbReference type="ChEBI" id="CHEBI:15377"/>
        <dbReference type="ChEBI" id="CHEBI:15378"/>
        <dbReference type="ChEBI" id="CHEBI:30823"/>
        <dbReference type="ChEBI" id="CHEBI:57287"/>
        <dbReference type="ChEBI" id="CHEBI:57387"/>
    </reaction>
    <physiologicalReaction direction="left-to-right" evidence="14">
        <dbReference type="Rhea" id="RHEA:40140"/>
    </physiologicalReaction>
</comment>
<comment type="catalytic activity">
    <reaction evidence="23">
        <text>tetradecanoyl-CoA + H2O = tetradecanoate + CoA + H(+)</text>
        <dbReference type="Rhea" id="RHEA:40119"/>
        <dbReference type="ChEBI" id="CHEBI:15377"/>
        <dbReference type="ChEBI" id="CHEBI:15378"/>
        <dbReference type="ChEBI" id="CHEBI:30807"/>
        <dbReference type="ChEBI" id="CHEBI:57287"/>
        <dbReference type="ChEBI" id="CHEBI:57385"/>
    </reaction>
    <physiologicalReaction direction="left-to-right" evidence="23">
        <dbReference type="Rhea" id="RHEA:40120"/>
    </physiologicalReaction>
</comment>
<dbReference type="AlphaFoldDB" id="A0A419WB93"/>
<dbReference type="InterPro" id="IPR052365">
    <property type="entry name" value="THEM4/THEM5_acyl-CoA_thioest"/>
</dbReference>
<dbReference type="EC" id="3.1.2.2" evidence="16"/>
<dbReference type="RefSeq" id="WP_120273870.1">
    <property type="nucleotide sequence ID" value="NZ_RAPN01000001.1"/>
</dbReference>
<name>A0A419WB93_9BACT</name>
<keyword evidence="8" id="KW-0276">Fatty acid metabolism</keyword>
<proteinExistence type="inferred from homology"/>
<keyword evidence="12" id="KW-0966">Cell projection</keyword>
<evidence type="ECO:0000256" key="3">
    <source>
        <dbReference type="ARBA" id="ARBA00004632"/>
    </source>
</evidence>
<dbReference type="CDD" id="cd03443">
    <property type="entry name" value="PaaI_thioesterase"/>
    <property type="match status" value="1"/>
</dbReference>
<evidence type="ECO:0000256" key="1">
    <source>
        <dbReference type="ARBA" id="ARBA00004170"/>
    </source>
</evidence>
<evidence type="ECO:0000313" key="26">
    <source>
        <dbReference type="Proteomes" id="UP000283387"/>
    </source>
</evidence>
<evidence type="ECO:0000256" key="10">
    <source>
        <dbReference type="ARBA" id="ARBA00023098"/>
    </source>
</evidence>
<reference evidence="25 26" key="1">
    <citation type="submission" date="2018-09" db="EMBL/GenBank/DDBJ databases">
        <title>Genomic Encyclopedia of Archaeal and Bacterial Type Strains, Phase II (KMG-II): from individual species to whole genera.</title>
        <authorList>
            <person name="Goeker M."/>
        </authorList>
    </citation>
    <scope>NUCLEOTIDE SEQUENCE [LARGE SCALE GENOMIC DNA]</scope>
    <source>
        <strain evidence="25 26">DSM 27148</strain>
    </source>
</reference>
<comment type="catalytic activity">
    <reaction evidence="21">
        <text>decanoyl-CoA + H2O = decanoate + CoA + H(+)</text>
        <dbReference type="Rhea" id="RHEA:40059"/>
        <dbReference type="ChEBI" id="CHEBI:15377"/>
        <dbReference type="ChEBI" id="CHEBI:15378"/>
        <dbReference type="ChEBI" id="CHEBI:27689"/>
        <dbReference type="ChEBI" id="CHEBI:57287"/>
        <dbReference type="ChEBI" id="CHEBI:61430"/>
    </reaction>
    <physiologicalReaction direction="left-to-right" evidence="21">
        <dbReference type="Rhea" id="RHEA:40060"/>
    </physiologicalReaction>
</comment>
<evidence type="ECO:0000256" key="19">
    <source>
        <dbReference type="ARBA" id="ARBA00047588"/>
    </source>
</evidence>
<evidence type="ECO:0000256" key="7">
    <source>
        <dbReference type="ARBA" id="ARBA00022801"/>
    </source>
</evidence>
<feature type="domain" description="Thioesterase" evidence="24">
    <location>
        <begin position="56"/>
        <end position="132"/>
    </location>
</feature>
<comment type="catalytic activity">
    <reaction evidence="19">
        <text>octanoyl-CoA + H2O = octanoate + CoA + H(+)</text>
        <dbReference type="Rhea" id="RHEA:30143"/>
        <dbReference type="ChEBI" id="CHEBI:15377"/>
        <dbReference type="ChEBI" id="CHEBI:15378"/>
        <dbReference type="ChEBI" id="CHEBI:25646"/>
        <dbReference type="ChEBI" id="CHEBI:57287"/>
        <dbReference type="ChEBI" id="CHEBI:57386"/>
    </reaction>
    <physiologicalReaction direction="left-to-right" evidence="19">
        <dbReference type="Rhea" id="RHEA:30144"/>
    </physiologicalReaction>
</comment>
<organism evidence="25 26">
    <name type="scientific">Mangrovibacterium diazotrophicum</name>
    <dbReference type="NCBI Taxonomy" id="1261403"/>
    <lineage>
        <taxon>Bacteria</taxon>
        <taxon>Pseudomonadati</taxon>
        <taxon>Bacteroidota</taxon>
        <taxon>Bacteroidia</taxon>
        <taxon>Marinilabiliales</taxon>
        <taxon>Prolixibacteraceae</taxon>
        <taxon>Mangrovibacterium</taxon>
    </lineage>
</organism>
<keyword evidence="6" id="KW-0053">Apoptosis</keyword>
<evidence type="ECO:0000256" key="11">
    <source>
        <dbReference type="ARBA" id="ARBA00023136"/>
    </source>
</evidence>
<evidence type="ECO:0000256" key="15">
    <source>
        <dbReference type="ARBA" id="ARBA00038456"/>
    </source>
</evidence>